<accession>E3JXN1</accession>
<dbReference type="VEuPathDB" id="FungiDB:PGTG_02267"/>
<feature type="chain" id="PRO_5003172852" evidence="2">
    <location>
        <begin position="21"/>
        <end position="129"/>
    </location>
</feature>
<dbReference type="InParanoid" id="E3JXN1"/>
<name>E3JXN1_PUCGT</name>
<proteinExistence type="predicted"/>
<feature type="signal peptide" evidence="2">
    <location>
        <begin position="1"/>
        <end position="20"/>
    </location>
</feature>
<evidence type="ECO:0000313" key="4">
    <source>
        <dbReference type="Proteomes" id="UP000008783"/>
    </source>
</evidence>
<dbReference type="EMBL" id="DS178266">
    <property type="protein sequence ID" value="EFP76806.1"/>
    <property type="molecule type" value="Genomic_DNA"/>
</dbReference>
<evidence type="ECO:0000256" key="1">
    <source>
        <dbReference type="SAM" id="MobiDB-lite"/>
    </source>
</evidence>
<keyword evidence="2" id="KW-0732">Signal</keyword>
<reference key="1">
    <citation type="submission" date="2007-01" db="EMBL/GenBank/DDBJ databases">
        <title>The Genome Sequence of Puccinia graminis f. sp. tritici Strain CRL 75-36-700-3.</title>
        <authorList>
            <consortium name="The Broad Institute Genome Sequencing Platform"/>
            <person name="Birren B."/>
            <person name="Lander E."/>
            <person name="Galagan J."/>
            <person name="Nusbaum C."/>
            <person name="Devon K."/>
            <person name="Cuomo C."/>
            <person name="Jaffe D."/>
            <person name="Butler J."/>
            <person name="Alvarez P."/>
            <person name="Gnerre S."/>
            <person name="Grabherr M."/>
            <person name="Mauceli E."/>
            <person name="Brockman W."/>
            <person name="Young S."/>
            <person name="LaButti K."/>
            <person name="Sykes S."/>
            <person name="DeCaprio D."/>
            <person name="Crawford M."/>
            <person name="Koehrsen M."/>
            <person name="Engels R."/>
            <person name="Montgomery P."/>
            <person name="Pearson M."/>
            <person name="Howarth C."/>
            <person name="Larson L."/>
            <person name="White J."/>
            <person name="Zeng Q."/>
            <person name="Kodira C."/>
            <person name="Yandava C."/>
            <person name="Alvarado L."/>
            <person name="O'Leary S."/>
            <person name="Szabo L."/>
            <person name="Dean R."/>
            <person name="Schein J."/>
        </authorList>
    </citation>
    <scope>NUCLEOTIDE SEQUENCE</scope>
    <source>
        <strain>CRL 75-36-700-3</strain>
    </source>
</reference>
<evidence type="ECO:0000256" key="2">
    <source>
        <dbReference type="SAM" id="SignalP"/>
    </source>
</evidence>
<dbReference type="Proteomes" id="UP000008783">
    <property type="component" value="Unassembled WGS sequence"/>
</dbReference>
<dbReference type="AlphaFoldDB" id="E3JXN1"/>
<feature type="compositionally biased region" description="Basic and acidic residues" evidence="1">
    <location>
        <begin position="37"/>
        <end position="46"/>
    </location>
</feature>
<dbReference type="HOGENOM" id="CLU_1949885_0_0_1"/>
<sequence>MQMISKVILGLFLLQATILASPASSNQHGEIISNQVRAKDPHKGDPIPDPNDPMKKGVVAKTEDRRLPGRTPKFQTNRTPIITSTPTLKLSATVHRPQPVSLRIRTRSCLIFQALLLPLAPTLLQSLSL</sequence>
<dbReference type="GeneID" id="10528908"/>
<dbReference type="RefSeq" id="XP_003321225.1">
    <property type="nucleotide sequence ID" value="XM_003321177.1"/>
</dbReference>
<organism evidence="3 4">
    <name type="scientific">Puccinia graminis f. sp. tritici (strain CRL 75-36-700-3 / race SCCL)</name>
    <name type="common">Black stem rust fungus</name>
    <dbReference type="NCBI Taxonomy" id="418459"/>
    <lineage>
        <taxon>Eukaryota</taxon>
        <taxon>Fungi</taxon>
        <taxon>Dikarya</taxon>
        <taxon>Basidiomycota</taxon>
        <taxon>Pucciniomycotina</taxon>
        <taxon>Pucciniomycetes</taxon>
        <taxon>Pucciniales</taxon>
        <taxon>Pucciniaceae</taxon>
        <taxon>Puccinia</taxon>
    </lineage>
</organism>
<evidence type="ECO:0000313" key="3">
    <source>
        <dbReference type="EMBL" id="EFP76806.1"/>
    </source>
</evidence>
<protein>
    <submittedName>
        <fullName evidence="3">Uncharacterized protein</fullName>
    </submittedName>
</protein>
<feature type="region of interest" description="Disordered" evidence="1">
    <location>
        <begin position="26"/>
        <end position="80"/>
    </location>
</feature>
<reference evidence="4" key="2">
    <citation type="journal article" date="2011" name="Proc. Natl. Acad. Sci. U.S.A.">
        <title>Obligate biotrophy features unraveled by the genomic analysis of rust fungi.</title>
        <authorList>
            <person name="Duplessis S."/>
            <person name="Cuomo C.A."/>
            <person name="Lin Y.-C."/>
            <person name="Aerts A."/>
            <person name="Tisserant E."/>
            <person name="Veneault-Fourrey C."/>
            <person name="Joly D.L."/>
            <person name="Hacquard S."/>
            <person name="Amselem J."/>
            <person name="Cantarel B.L."/>
            <person name="Chiu R."/>
            <person name="Coutinho P.M."/>
            <person name="Feau N."/>
            <person name="Field M."/>
            <person name="Frey P."/>
            <person name="Gelhaye E."/>
            <person name="Goldberg J."/>
            <person name="Grabherr M.G."/>
            <person name="Kodira C.D."/>
            <person name="Kohler A."/>
            <person name="Kuees U."/>
            <person name="Lindquist E.A."/>
            <person name="Lucas S.M."/>
            <person name="Mago R."/>
            <person name="Mauceli E."/>
            <person name="Morin E."/>
            <person name="Murat C."/>
            <person name="Pangilinan J.L."/>
            <person name="Park R."/>
            <person name="Pearson M."/>
            <person name="Quesneville H."/>
            <person name="Rouhier N."/>
            <person name="Sakthikumar S."/>
            <person name="Salamov A.A."/>
            <person name="Schmutz J."/>
            <person name="Selles B."/>
            <person name="Shapiro H."/>
            <person name="Tanguay P."/>
            <person name="Tuskan G.A."/>
            <person name="Henrissat B."/>
            <person name="Van de Peer Y."/>
            <person name="Rouze P."/>
            <person name="Ellis J.G."/>
            <person name="Dodds P.N."/>
            <person name="Schein J.E."/>
            <person name="Zhong S."/>
            <person name="Hamelin R.C."/>
            <person name="Grigoriev I.V."/>
            <person name="Szabo L.J."/>
            <person name="Martin F."/>
        </authorList>
    </citation>
    <scope>NUCLEOTIDE SEQUENCE [LARGE SCALE GENOMIC DNA]</scope>
    <source>
        <strain evidence="4">CRL 75-36-700-3 / race SCCL</strain>
    </source>
</reference>
<dbReference type="KEGG" id="pgr:PGTG_02267"/>
<gene>
    <name evidence="3" type="ORF">PGTG_02267</name>
</gene>
<keyword evidence="4" id="KW-1185">Reference proteome</keyword>
<feature type="compositionally biased region" description="Polar residues" evidence="1">
    <location>
        <begin position="26"/>
        <end position="36"/>
    </location>
</feature>